<proteinExistence type="predicted"/>
<organism evidence="1 2">
    <name type="scientific">Halanaerobium saccharolyticum</name>
    <dbReference type="NCBI Taxonomy" id="43595"/>
    <lineage>
        <taxon>Bacteria</taxon>
        <taxon>Bacillati</taxon>
        <taxon>Bacillota</taxon>
        <taxon>Clostridia</taxon>
        <taxon>Halanaerobiales</taxon>
        <taxon>Halanaerobiaceae</taxon>
        <taxon>Halanaerobium</taxon>
    </lineage>
</organism>
<dbReference type="Proteomes" id="UP000295176">
    <property type="component" value="Unassembled WGS sequence"/>
</dbReference>
<sequence length="302" mass="35543">MQQFDVTAHNYDFVFKDSFSLFKNDIADFLGVELPEIDSYLETEFAEIETNLELLDLNFMLEDGSILHLEEEAEISISDLIRFASYDLKLYNRYRDNRIRTIILCIKGYTDSTAGFNCGSLGYNTTVVDMSKKDGKQKLEELKKKIENKEKINYLDLIFLPLMNSDQKMINRVKNTIELEKKLKVDQNLKNNIVAMTFVLSDKFLSDQEISEIWRDYKMVRIFKYAEEQGKKEGEKQGERKLLKKQIKSKFELEKLDKELNSLIDEADIEKIEEVAEIFYKLEDIEKLKKYFNLNSASKKLK</sequence>
<protein>
    <recommendedName>
        <fullName evidence="3">DUF4351 domain-containing protein</fullName>
    </recommendedName>
</protein>
<reference evidence="1 2" key="1">
    <citation type="submission" date="2019-03" db="EMBL/GenBank/DDBJ databases">
        <title>Subsurface microbial communities from deep shales in Ohio and West Virginia, USA.</title>
        <authorList>
            <person name="Wrighton K."/>
        </authorList>
    </citation>
    <scope>NUCLEOTIDE SEQUENCE [LARGE SCALE GENOMIC DNA]</scope>
    <source>
        <strain evidence="1 2">MSL 7</strain>
    </source>
</reference>
<evidence type="ECO:0008006" key="3">
    <source>
        <dbReference type="Google" id="ProtNLM"/>
    </source>
</evidence>
<accession>A0A4R6S2A2</accession>
<evidence type="ECO:0000313" key="2">
    <source>
        <dbReference type="Proteomes" id="UP000295176"/>
    </source>
</evidence>
<gene>
    <name evidence="1" type="ORF">C7957_11459</name>
</gene>
<name>A0A4R6S2A2_9FIRM</name>
<evidence type="ECO:0000313" key="1">
    <source>
        <dbReference type="EMBL" id="TDP92785.1"/>
    </source>
</evidence>
<dbReference type="RefSeq" id="WP_133530574.1">
    <property type="nucleotide sequence ID" value="NZ_SNXX01000014.1"/>
</dbReference>
<dbReference type="AlphaFoldDB" id="A0A4R6S2A2"/>
<dbReference type="EMBL" id="SNXX01000014">
    <property type="protein sequence ID" value="TDP92785.1"/>
    <property type="molecule type" value="Genomic_DNA"/>
</dbReference>
<comment type="caution">
    <text evidence="1">The sequence shown here is derived from an EMBL/GenBank/DDBJ whole genome shotgun (WGS) entry which is preliminary data.</text>
</comment>